<sequence length="104" mass="12600">MKKVNLERYFKLFTNEEAEHFFDTSLKEQQIKFVKREIPDSKFSEYFFNEKDIILVEIINEKLKEKEFEETEKLTSKKHNRPYRIELILTLVLIALIIAFVVLV</sequence>
<name>A0A7L4ZLE7_9FLAO</name>
<keyword evidence="3" id="KW-1185">Reference proteome</keyword>
<reference evidence="2 3" key="1">
    <citation type="journal article" date="2013" name="Int. J. Syst. Evol. Microbiol.">
        <title>Kordia antarctica sp. nov., isolated from Antarctic seawater.</title>
        <authorList>
            <person name="Baek K."/>
            <person name="Choi A."/>
            <person name="Kang I."/>
            <person name="Lee K."/>
            <person name="Cho J.C."/>
        </authorList>
    </citation>
    <scope>NUCLEOTIDE SEQUENCE [LARGE SCALE GENOMIC DNA]</scope>
    <source>
        <strain evidence="2 3">IMCC3317</strain>
    </source>
</reference>
<dbReference type="OrthoDB" id="1448783at2"/>
<evidence type="ECO:0000256" key="1">
    <source>
        <dbReference type="SAM" id="Phobius"/>
    </source>
</evidence>
<evidence type="ECO:0000313" key="2">
    <source>
        <dbReference type="EMBL" id="QHI37528.1"/>
    </source>
</evidence>
<dbReference type="EMBL" id="CP019288">
    <property type="protein sequence ID" value="QHI37528.1"/>
    <property type="molecule type" value="Genomic_DNA"/>
</dbReference>
<evidence type="ECO:0000313" key="3">
    <source>
        <dbReference type="Proteomes" id="UP000464657"/>
    </source>
</evidence>
<keyword evidence="1" id="KW-0472">Membrane</keyword>
<protein>
    <submittedName>
        <fullName evidence="2">Uncharacterized protein</fullName>
    </submittedName>
</protein>
<organism evidence="2 3">
    <name type="scientific">Kordia antarctica</name>
    <dbReference type="NCBI Taxonomy" id="1218801"/>
    <lineage>
        <taxon>Bacteria</taxon>
        <taxon>Pseudomonadati</taxon>
        <taxon>Bacteroidota</taxon>
        <taxon>Flavobacteriia</taxon>
        <taxon>Flavobacteriales</taxon>
        <taxon>Flavobacteriaceae</taxon>
        <taxon>Kordia</taxon>
    </lineage>
</organism>
<keyword evidence="1" id="KW-0812">Transmembrane</keyword>
<feature type="transmembrane region" description="Helical" evidence="1">
    <location>
        <begin position="83"/>
        <end position="103"/>
    </location>
</feature>
<proteinExistence type="predicted"/>
<dbReference type="KEGG" id="kan:IMCC3317_29070"/>
<dbReference type="AlphaFoldDB" id="A0A7L4ZLE7"/>
<accession>A0A7L4ZLE7</accession>
<dbReference type="RefSeq" id="WP_160130148.1">
    <property type="nucleotide sequence ID" value="NZ_CP019288.1"/>
</dbReference>
<keyword evidence="1" id="KW-1133">Transmembrane helix</keyword>
<dbReference type="Proteomes" id="UP000464657">
    <property type="component" value="Chromosome"/>
</dbReference>
<gene>
    <name evidence="2" type="ORF">IMCC3317_29070</name>
</gene>